<feature type="chain" id="PRO_5015322950" description="Peptidoglycan binding-like domain-containing protein" evidence="1">
    <location>
        <begin position="24"/>
        <end position="212"/>
    </location>
</feature>
<keyword evidence="1" id="KW-0732">Signal</keyword>
<dbReference type="OrthoDB" id="7770619at2"/>
<reference evidence="2 3" key="1">
    <citation type="submission" date="2018-03" db="EMBL/GenBank/DDBJ databases">
        <authorList>
            <person name="Keele B.F."/>
        </authorList>
    </citation>
    <scope>NUCLEOTIDE SEQUENCE [LARGE SCALE GENOMIC DNA]</scope>
    <source>
        <strain evidence="2 3">CeCT 8812</strain>
    </source>
</reference>
<evidence type="ECO:0000313" key="3">
    <source>
        <dbReference type="Proteomes" id="UP000244932"/>
    </source>
</evidence>
<dbReference type="RefSeq" id="WP_108780685.1">
    <property type="nucleotide sequence ID" value="NZ_OMKW01000001.1"/>
</dbReference>
<gene>
    <name evidence="2" type="ORF">POI8812_00221</name>
</gene>
<protein>
    <recommendedName>
        <fullName evidence="4">Peptidoglycan binding-like domain-containing protein</fullName>
    </recommendedName>
</protein>
<organism evidence="2 3">
    <name type="scientific">Pontivivens insulae</name>
    <dbReference type="NCBI Taxonomy" id="1639689"/>
    <lineage>
        <taxon>Bacteria</taxon>
        <taxon>Pseudomonadati</taxon>
        <taxon>Pseudomonadota</taxon>
        <taxon>Alphaproteobacteria</taxon>
        <taxon>Rhodobacterales</taxon>
        <taxon>Paracoccaceae</taxon>
        <taxon>Pontivivens</taxon>
    </lineage>
</organism>
<accession>A0A2R8A6U7</accession>
<evidence type="ECO:0000256" key="1">
    <source>
        <dbReference type="SAM" id="SignalP"/>
    </source>
</evidence>
<dbReference type="AlphaFoldDB" id="A0A2R8A6U7"/>
<keyword evidence="3" id="KW-1185">Reference proteome</keyword>
<proteinExistence type="predicted"/>
<name>A0A2R8A6U7_9RHOB</name>
<dbReference type="EMBL" id="OMKW01000001">
    <property type="protein sequence ID" value="SPF27926.1"/>
    <property type="molecule type" value="Genomic_DNA"/>
</dbReference>
<sequence length="212" mass="22176">MTAAVRICLFVGALAGIATTAHAEPCTGVFMERPLPDAEAVETRFADVPSVRGLYLWQEGMRDGLRYVLSADLTARITPGPGDRDWALVIDCSAGSECSRDRVGVPPASARTFATALEQCLLGEPISAPVAVAPVQEPPEPCGIETIEAGPTPAHTLQRLLATQDATVGRIDGIVGPRTLAALERALPEGPSSPLDIESALAQLNTLLCAVQ</sequence>
<dbReference type="Proteomes" id="UP000244932">
    <property type="component" value="Unassembled WGS sequence"/>
</dbReference>
<evidence type="ECO:0008006" key="4">
    <source>
        <dbReference type="Google" id="ProtNLM"/>
    </source>
</evidence>
<evidence type="ECO:0000313" key="2">
    <source>
        <dbReference type="EMBL" id="SPF27926.1"/>
    </source>
</evidence>
<feature type="signal peptide" evidence="1">
    <location>
        <begin position="1"/>
        <end position="23"/>
    </location>
</feature>